<gene>
    <name evidence="2" type="ORF">DSL64_06140</name>
</gene>
<dbReference type="OrthoDB" id="9808735at2"/>
<dbReference type="InterPro" id="IPR050229">
    <property type="entry name" value="GlpE_sulfurtransferase"/>
</dbReference>
<name>A0A3D8YF37_9BACT</name>
<feature type="domain" description="Rhodanese" evidence="1">
    <location>
        <begin position="34"/>
        <end position="121"/>
    </location>
</feature>
<dbReference type="PANTHER" id="PTHR43031:SF1">
    <property type="entry name" value="PYRIDINE NUCLEOTIDE-DISULPHIDE OXIDOREDUCTASE"/>
    <property type="match status" value="1"/>
</dbReference>
<keyword evidence="3" id="KW-1185">Reference proteome</keyword>
<organism evidence="2 3">
    <name type="scientific">Dyadobacter luteus</name>
    <dbReference type="NCBI Taxonomy" id="2259619"/>
    <lineage>
        <taxon>Bacteria</taxon>
        <taxon>Pseudomonadati</taxon>
        <taxon>Bacteroidota</taxon>
        <taxon>Cytophagia</taxon>
        <taxon>Cytophagales</taxon>
        <taxon>Spirosomataceae</taxon>
        <taxon>Dyadobacter</taxon>
    </lineage>
</organism>
<dbReference type="RefSeq" id="WP_115829780.1">
    <property type="nucleotide sequence ID" value="NZ_QNUL01000003.1"/>
</dbReference>
<evidence type="ECO:0000313" key="2">
    <source>
        <dbReference type="EMBL" id="REA63192.1"/>
    </source>
</evidence>
<dbReference type="PANTHER" id="PTHR43031">
    <property type="entry name" value="FAD-DEPENDENT OXIDOREDUCTASE"/>
    <property type="match status" value="1"/>
</dbReference>
<protein>
    <submittedName>
        <fullName evidence="2">Rhodanese-like domain-containing protein</fullName>
    </submittedName>
</protein>
<dbReference type="InterPro" id="IPR001763">
    <property type="entry name" value="Rhodanese-like_dom"/>
</dbReference>
<dbReference type="CDD" id="cd00158">
    <property type="entry name" value="RHOD"/>
    <property type="match status" value="1"/>
</dbReference>
<dbReference type="Gene3D" id="3.40.250.10">
    <property type="entry name" value="Rhodanese-like domain"/>
    <property type="match status" value="1"/>
</dbReference>
<evidence type="ECO:0000313" key="3">
    <source>
        <dbReference type="Proteomes" id="UP000256373"/>
    </source>
</evidence>
<comment type="caution">
    <text evidence="2">The sequence shown here is derived from an EMBL/GenBank/DDBJ whole genome shotgun (WGS) entry which is preliminary data.</text>
</comment>
<dbReference type="InterPro" id="IPR036873">
    <property type="entry name" value="Rhodanese-like_dom_sf"/>
</dbReference>
<dbReference type="EMBL" id="QNUL01000003">
    <property type="protein sequence ID" value="REA63192.1"/>
    <property type="molecule type" value="Genomic_DNA"/>
</dbReference>
<dbReference type="SUPFAM" id="SSF52821">
    <property type="entry name" value="Rhodanese/Cell cycle control phosphatase"/>
    <property type="match status" value="1"/>
</dbReference>
<dbReference type="PROSITE" id="PS50206">
    <property type="entry name" value="RHODANESE_3"/>
    <property type="match status" value="1"/>
</dbReference>
<dbReference type="AlphaFoldDB" id="A0A3D8YF37"/>
<sequence length="123" mass="13385">MKTIGLLLGAVLVVYASYRLYRDVALSAGLENALQNGAILLDVRTPKEYEVGHIAGSVNVSLGSLREKFKELDSAKTYITYCSHGLRSAKAESILKERGFLHVLNGGAMTDLQKEIDALKTSK</sequence>
<proteinExistence type="predicted"/>
<dbReference type="Proteomes" id="UP000256373">
    <property type="component" value="Unassembled WGS sequence"/>
</dbReference>
<reference evidence="2 3" key="1">
    <citation type="submission" date="2018-07" db="EMBL/GenBank/DDBJ databases">
        <title>Dyadobacter roseus sp. nov., isolated from rose rhizosphere soil.</title>
        <authorList>
            <person name="Chen L."/>
        </authorList>
    </citation>
    <scope>NUCLEOTIDE SEQUENCE [LARGE SCALE GENOMIC DNA]</scope>
    <source>
        <strain evidence="2 3">RS19</strain>
    </source>
</reference>
<accession>A0A3D8YF37</accession>
<dbReference type="Pfam" id="PF00581">
    <property type="entry name" value="Rhodanese"/>
    <property type="match status" value="1"/>
</dbReference>
<dbReference type="SMART" id="SM00450">
    <property type="entry name" value="RHOD"/>
    <property type="match status" value="1"/>
</dbReference>
<evidence type="ECO:0000259" key="1">
    <source>
        <dbReference type="PROSITE" id="PS50206"/>
    </source>
</evidence>